<dbReference type="RefSeq" id="WP_188745106.1">
    <property type="nucleotide sequence ID" value="NZ_BMIJ01000001.1"/>
</dbReference>
<dbReference type="Proteomes" id="UP000629025">
    <property type="component" value="Unassembled WGS sequence"/>
</dbReference>
<name>A0ABQ1JUW1_9GAMM</name>
<dbReference type="InterPro" id="IPR003018">
    <property type="entry name" value="GAF"/>
</dbReference>
<comment type="caution">
    <text evidence="2">The sequence shown here is derived from an EMBL/GenBank/DDBJ whole genome shotgun (WGS) entry which is preliminary data.</text>
</comment>
<dbReference type="PANTHER" id="PTHR40660:SF1">
    <property type="entry name" value="5'-PHOSPHATE OXIDASE PUTATIVE DOMAIN-CONTAINING PROTEIN-RELATED"/>
    <property type="match status" value="1"/>
</dbReference>
<dbReference type="Pfam" id="PF01590">
    <property type="entry name" value="GAF"/>
    <property type="match status" value="1"/>
</dbReference>
<reference evidence="3" key="1">
    <citation type="journal article" date="2019" name="Int. J. Syst. Evol. Microbiol.">
        <title>The Global Catalogue of Microorganisms (GCM) 10K type strain sequencing project: providing services to taxonomists for standard genome sequencing and annotation.</title>
        <authorList>
            <consortium name="The Broad Institute Genomics Platform"/>
            <consortium name="The Broad Institute Genome Sequencing Center for Infectious Disease"/>
            <person name="Wu L."/>
            <person name="Ma J."/>
        </authorList>
    </citation>
    <scope>NUCLEOTIDE SEQUENCE [LARGE SCALE GENOMIC DNA]</scope>
    <source>
        <strain evidence="3">CGMCC 1.15341</strain>
    </source>
</reference>
<keyword evidence="3" id="KW-1185">Reference proteome</keyword>
<dbReference type="InterPro" id="IPR029016">
    <property type="entry name" value="GAF-like_dom_sf"/>
</dbReference>
<dbReference type="Pfam" id="PF01243">
    <property type="entry name" value="PNPOx_N"/>
    <property type="match status" value="1"/>
</dbReference>
<evidence type="ECO:0000259" key="1">
    <source>
        <dbReference type="SMART" id="SM00065"/>
    </source>
</evidence>
<dbReference type="InterPro" id="IPR011576">
    <property type="entry name" value="Pyridox_Oxase_N"/>
</dbReference>
<dbReference type="SMART" id="SM00065">
    <property type="entry name" value="GAF"/>
    <property type="match status" value="1"/>
</dbReference>
<dbReference type="SUPFAM" id="SSF50475">
    <property type="entry name" value="FMN-binding split barrel"/>
    <property type="match status" value="1"/>
</dbReference>
<evidence type="ECO:0000313" key="3">
    <source>
        <dbReference type="Proteomes" id="UP000629025"/>
    </source>
</evidence>
<sequence length="448" mass="49661">MSWTLEKMRDCLEGIVPCAVATCGADGMPNVTYVSQTMYVDSRHIALSFQFFNKTRENILANPIASVLMMDPYTAARYQLTIHYLKTETSGPLFERMRAKLAGIASHEGMEGVFHLRGVDLYRVLEIEHLPGRELPPAQYGPALLPALRHCVGAITSYGSLEDLVDNLLGALDRHLQIQYSMLLMADLPGNKLYTLASRGYGRSGVGAEIPMGVGVIGVAARERVPIRIMFAASEYVYSRTVREQAISDGLARQLEARIPMPGLDAPASQIAVPILCNDELLGVLYAESEQECQFGYDIEDALVAICAQAGEAMGRLRLQLLDHPVPEAMSSNPVPVAAGGETLQVRYYPRDHSIFFDNEYLIKGVAGAILWYLLARHAEQGRTEFSNRELRLAQEIPLPDITDNLDARLLLLSRRLRERCAAISLEKSGRGRFHLQLRRPVELHAEG</sequence>
<feature type="domain" description="GAF" evidence="1">
    <location>
        <begin position="160"/>
        <end position="324"/>
    </location>
</feature>
<dbReference type="EMBL" id="BMIJ01000001">
    <property type="protein sequence ID" value="GGB78781.1"/>
    <property type="molecule type" value="Genomic_DNA"/>
</dbReference>
<dbReference type="Gene3D" id="3.30.450.40">
    <property type="match status" value="1"/>
</dbReference>
<evidence type="ECO:0000313" key="2">
    <source>
        <dbReference type="EMBL" id="GGB78781.1"/>
    </source>
</evidence>
<proteinExistence type="predicted"/>
<accession>A0ABQ1JUW1</accession>
<organism evidence="2 3">
    <name type="scientific">Marinobacterium zhoushanense</name>
    <dbReference type="NCBI Taxonomy" id="1679163"/>
    <lineage>
        <taxon>Bacteria</taxon>
        <taxon>Pseudomonadati</taxon>
        <taxon>Pseudomonadota</taxon>
        <taxon>Gammaproteobacteria</taxon>
        <taxon>Oceanospirillales</taxon>
        <taxon>Oceanospirillaceae</taxon>
        <taxon>Marinobacterium</taxon>
    </lineage>
</organism>
<dbReference type="PANTHER" id="PTHR40660">
    <property type="entry name" value="5'-PHOSPHATE OXIDASE PUTATIVE DOMAIN-CONTAINING PROTEIN-RELATED"/>
    <property type="match status" value="1"/>
</dbReference>
<dbReference type="SUPFAM" id="SSF55781">
    <property type="entry name" value="GAF domain-like"/>
    <property type="match status" value="1"/>
</dbReference>
<gene>
    <name evidence="2" type="ORF">GCM10011352_00480</name>
</gene>
<dbReference type="Gene3D" id="2.30.110.10">
    <property type="entry name" value="Electron Transport, Fmn-binding Protein, Chain A"/>
    <property type="match status" value="1"/>
</dbReference>
<dbReference type="InterPro" id="IPR012349">
    <property type="entry name" value="Split_barrel_FMN-bd"/>
</dbReference>
<protein>
    <recommendedName>
        <fullName evidence="1">GAF domain-containing protein</fullName>
    </recommendedName>
</protein>